<feature type="non-terminal residue" evidence="2">
    <location>
        <position position="1"/>
    </location>
</feature>
<evidence type="ECO:0000259" key="1">
    <source>
        <dbReference type="Pfam" id="PF04666"/>
    </source>
</evidence>
<dbReference type="PANTHER" id="PTHR12062">
    <property type="entry name" value="N-ACETYLGLUCOSAMINYLTRANSFERASE VI"/>
    <property type="match status" value="1"/>
</dbReference>
<dbReference type="EMBL" id="CP111025">
    <property type="protein sequence ID" value="WAR26873.1"/>
    <property type="molecule type" value="Genomic_DNA"/>
</dbReference>
<keyword evidence="3" id="KW-1185">Reference proteome</keyword>
<protein>
    <submittedName>
        <fullName evidence="2">MGT4C-like protein</fullName>
    </submittedName>
</protein>
<dbReference type="Pfam" id="PF04666">
    <property type="entry name" value="MGAT4_cons"/>
    <property type="match status" value="1"/>
</dbReference>
<dbReference type="InterPro" id="IPR006759">
    <property type="entry name" value="Glyco_transf_54"/>
</dbReference>
<reference evidence="2" key="1">
    <citation type="submission" date="2022-11" db="EMBL/GenBank/DDBJ databases">
        <title>Centuries of genome instability and evolution in soft-shell clam transmissible cancer (bioRxiv).</title>
        <authorList>
            <person name="Hart S.F.M."/>
            <person name="Yonemitsu M.A."/>
            <person name="Giersch R.M."/>
            <person name="Beal B.F."/>
            <person name="Arriagada G."/>
            <person name="Davis B.W."/>
            <person name="Ostrander E.A."/>
            <person name="Goff S.P."/>
            <person name="Metzger M.J."/>
        </authorList>
    </citation>
    <scope>NUCLEOTIDE SEQUENCE</scope>
    <source>
        <strain evidence="2">MELC-2E11</strain>
        <tissue evidence="2">Siphon/mantle</tissue>
    </source>
</reference>
<sequence>KELDEVRQLWNCHRIRHVRNNISPSGRPVTMYTCPELYGAQDYLCAVHRANVDSCLEGCVLKSNITCDATVFEICTMIMDDHDLQMPDCGDSAVILYQTLRHKILTKRPNTDRVYLIDTVDSIVNKTTDAEKKEVTVVIMLCDLNSTFNEHISERVFNRYKPHVESGFIQIIHAEKSIYPDLEHVKQTFGDAKDRLKWRAKQNVDFAFLMHYCINISDYYLQLEDDVIAASNFVNGIKSYLSMPTPWALLEFSRLGFIGKMFKSVDLEYVASTLLLKYDEAPCDLLLGPIRIDLGQMKPFHSEQSFFQHIGRFSSLKNKLMPKTDNKFKDSFYLHGYPPADYPEATFETTFQTYLNFAPKLAYDKKASTYFWGETPKMGDTFTVILAEPQNLTRIVVLTGKKETRADNLLYTDLECSTSHGGSLKRGECGTKFKKMTSLVDGDADTLVTGTAIPSNVKCLKLAVK</sequence>
<gene>
    <name evidence="2" type="ORF">MAR_012577</name>
</gene>
<proteinExistence type="predicted"/>
<dbReference type="InterPro" id="IPR057279">
    <property type="entry name" value="MGAT4"/>
</dbReference>
<feature type="domain" description="MGAT4 conserved region" evidence="1">
    <location>
        <begin position="112"/>
        <end position="328"/>
    </location>
</feature>
<feature type="non-terminal residue" evidence="2">
    <location>
        <position position="465"/>
    </location>
</feature>
<dbReference type="Proteomes" id="UP001164746">
    <property type="component" value="Chromosome 14"/>
</dbReference>
<organism evidence="2 3">
    <name type="scientific">Mya arenaria</name>
    <name type="common">Soft-shell clam</name>
    <dbReference type="NCBI Taxonomy" id="6604"/>
    <lineage>
        <taxon>Eukaryota</taxon>
        <taxon>Metazoa</taxon>
        <taxon>Spiralia</taxon>
        <taxon>Lophotrochozoa</taxon>
        <taxon>Mollusca</taxon>
        <taxon>Bivalvia</taxon>
        <taxon>Autobranchia</taxon>
        <taxon>Heteroconchia</taxon>
        <taxon>Euheterodonta</taxon>
        <taxon>Imparidentia</taxon>
        <taxon>Neoheterodontei</taxon>
        <taxon>Myida</taxon>
        <taxon>Myoidea</taxon>
        <taxon>Myidae</taxon>
        <taxon>Mya</taxon>
    </lineage>
</organism>
<evidence type="ECO:0000313" key="3">
    <source>
        <dbReference type="Proteomes" id="UP001164746"/>
    </source>
</evidence>
<name>A0ABY7G159_MYAAR</name>
<evidence type="ECO:0000313" key="2">
    <source>
        <dbReference type="EMBL" id="WAR26873.1"/>
    </source>
</evidence>
<dbReference type="PANTHER" id="PTHR12062:SF33">
    <property type="entry name" value="ALPHA-1,6-MANNOSYL-GLYCOPROTEIN 4-BETA-N-ACETYLGLUCOSAMINYLTRANSFERASE-LIKE"/>
    <property type="match status" value="1"/>
</dbReference>
<accession>A0ABY7G159</accession>